<evidence type="ECO:0000256" key="2">
    <source>
        <dbReference type="ARBA" id="ARBA00022679"/>
    </source>
</evidence>
<dbReference type="Pfam" id="PF00891">
    <property type="entry name" value="Methyltransf_2"/>
    <property type="match status" value="1"/>
</dbReference>
<dbReference type="InterPro" id="IPR001077">
    <property type="entry name" value="COMT_C"/>
</dbReference>
<evidence type="ECO:0000313" key="8">
    <source>
        <dbReference type="RefSeq" id="XP_030986348.1"/>
    </source>
</evidence>
<evidence type="ECO:0000313" key="7">
    <source>
        <dbReference type="Proteomes" id="UP000515153"/>
    </source>
</evidence>
<dbReference type="KEGG" id="pgri:PgNI_02242"/>
<dbReference type="GO" id="GO:0032259">
    <property type="term" value="P:methylation"/>
    <property type="evidence" value="ECO:0007669"/>
    <property type="project" value="UniProtKB-KW"/>
</dbReference>
<dbReference type="GO" id="GO:0008171">
    <property type="term" value="F:O-methyltransferase activity"/>
    <property type="evidence" value="ECO:0007669"/>
    <property type="project" value="InterPro"/>
</dbReference>
<gene>
    <name evidence="8" type="ORF">PgNI_02242</name>
</gene>
<accession>A0A6P8BGD3</accession>
<evidence type="ECO:0008006" key="9">
    <source>
        <dbReference type="Google" id="ProtNLM"/>
    </source>
</evidence>
<dbReference type="RefSeq" id="XP_030986348.1">
    <property type="nucleotide sequence ID" value="XM_031122309.1"/>
</dbReference>
<dbReference type="Proteomes" id="UP000515153">
    <property type="component" value="Unplaced"/>
</dbReference>
<evidence type="ECO:0000259" key="6">
    <source>
        <dbReference type="Pfam" id="PF08100"/>
    </source>
</evidence>
<organism evidence="7 8">
    <name type="scientific">Pyricularia grisea</name>
    <name type="common">Crabgrass-specific blast fungus</name>
    <name type="synonym">Magnaporthe grisea</name>
    <dbReference type="NCBI Taxonomy" id="148305"/>
    <lineage>
        <taxon>Eukaryota</taxon>
        <taxon>Fungi</taxon>
        <taxon>Dikarya</taxon>
        <taxon>Ascomycota</taxon>
        <taxon>Pezizomycotina</taxon>
        <taxon>Sordariomycetes</taxon>
        <taxon>Sordariomycetidae</taxon>
        <taxon>Magnaporthales</taxon>
        <taxon>Pyriculariaceae</taxon>
        <taxon>Pyricularia</taxon>
    </lineage>
</organism>
<reference evidence="8" key="3">
    <citation type="submission" date="2025-08" db="UniProtKB">
        <authorList>
            <consortium name="RefSeq"/>
        </authorList>
    </citation>
    <scope>IDENTIFICATION</scope>
    <source>
        <strain evidence="8">NI907</strain>
    </source>
</reference>
<protein>
    <recommendedName>
        <fullName evidence="9">O-methyltransferase domain-containing protein</fullName>
    </recommendedName>
</protein>
<dbReference type="SUPFAM" id="SSF46785">
    <property type="entry name" value="Winged helix' DNA-binding domain"/>
    <property type="match status" value="1"/>
</dbReference>
<evidence type="ECO:0000259" key="5">
    <source>
        <dbReference type="Pfam" id="PF00891"/>
    </source>
</evidence>
<dbReference type="GO" id="GO:0046983">
    <property type="term" value="F:protein dimerization activity"/>
    <property type="evidence" value="ECO:0007669"/>
    <property type="project" value="InterPro"/>
</dbReference>
<keyword evidence="1" id="KW-0489">Methyltransferase</keyword>
<dbReference type="InterPro" id="IPR012967">
    <property type="entry name" value="COMT_dimerisation"/>
</dbReference>
<dbReference type="InterPro" id="IPR016461">
    <property type="entry name" value="COMT-like"/>
</dbReference>
<reference evidence="8" key="1">
    <citation type="journal article" date="2019" name="Mol. Biol. Evol.">
        <title>Blast fungal genomes show frequent chromosomal changes, gene gains and losses, and effector gene turnover.</title>
        <authorList>
            <person name="Gomez Luciano L.B."/>
            <person name="Jason Tsai I."/>
            <person name="Chuma I."/>
            <person name="Tosa Y."/>
            <person name="Chen Y.H."/>
            <person name="Li J.Y."/>
            <person name="Li M.Y."/>
            <person name="Jade Lu M.Y."/>
            <person name="Nakayashiki H."/>
            <person name="Li W.H."/>
        </authorList>
    </citation>
    <scope>NUCLEOTIDE SEQUENCE</scope>
    <source>
        <strain evidence="8">NI907</strain>
    </source>
</reference>
<feature type="compositionally biased region" description="Polar residues" evidence="4">
    <location>
        <begin position="1"/>
        <end position="20"/>
    </location>
</feature>
<dbReference type="PANTHER" id="PTHR43712">
    <property type="entry name" value="PUTATIVE (AFU_ORTHOLOGUE AFUA_4G14580)-RELATED"/>
    <property type="match status" value="1"/>
</dbReference>
<keyword evidence="3" id="KW-0949">S-adenosyl-L-methionine</keyword>
<dbReference type="AlphaFoldDB" id="A0A6P8BGD3"/>
<dbReference type="OrthoDB" id="1535081at2759"/>
<dbReference type="InterPro" id="IPR036388">
    <property type="entry name" value="WH-like_DNA-bd_sf"/>
</dbReference>
<sequence length="441" mass="49065">MVSQDAPASSVSPKTMQIPRNNAHVPGEYEGLGVELAQCMTAYNKSLVKEGLPEPSLSPSRTSHLKLKSSQGLQERARIVELAQQILATTLDPAISLFQSSLQFHFCACLKIVLDLKVGYEIPQHGRISRKQLAKSLKVEEDLLARVMRVVMSQYVFSEPELGYYSHTSISWTMQGPTQHKLLLHRLGVGFQSSSREPDALRAAGYRNPLPDDLCGFNMAFGYSGTYWNYNHTVGKERGDSFEEAMRAVAINSVCETPILYPWETLAADGGLVVEMGGGLGQASQKILEAFPGAGLSFVVQDKHAVTFRSTKSGTALILQQHDFFDPQPVRGAAAYLLRHILYHWSDDSCVEILRQIAPVMEKRSRILICDQVVQDHSPSLASVLYDVDMMTLFNGKARKLSEFRQIFQKADPRFYLHDIKPSQESSTTVIELRITPDGTT</sequence>
<proteinExistence type="predicted"/>
<reference evidence="8" key="2">
    <citation type="submission" date="2019-10" db="EMBL/GenBank/DDBJ databases">
        <authorList>
            <consortium name="NCBI Genome Project"/>
        </authorList>
    </citation>
    <scope>NUCLEOTIDE SEQUENCE</scope>
    <source>
        <strain evidence="8">NI907</strain>
    </source>
</reference>
<feature type="domain" description="O-methyltransferase C-terminal" evidence="5">
    <location>
        <begin position="215"/>
        <end position="411"/>
    </location>
</feature>
<dbReference type="Gene3D" id="3.40.50.150">
    <property type="entry name" value="Vaccinia Virus protein VP39"/>
    <property type="match status" value="1"/>
</dbReference>
<evidence type="ECO:0000256" key="4">
    <source>
        <dbReference type="SAM" id="MobiDB-lite"/>
    </source>
</evidence>
<dbReference type="SUPFAM" id="SSF53335">
    <property type="entry name" value="S-adenosyl-L-methionine-dependent methyltransferases"/>
    <property type="match status" value="1"/>
</dbReference>
<dbReference type="Pfam" id="PF08100">
    <property type="entry name" value="Dimerisation"/>
    <property type="match status" value="1"/>
</dbReference>
<dbReference type="PROSITE" id="PS51683">
    <property type="entry name" value="SAM_OMT_II"/>
    <property type="match status" value="1"/>
</dbReference>
<evidence type="ECO:0000256" key="3">
    <source>
        <dbReference type="ARBA" id="ARBA00022691"/>
    </source>
</evidence>
<keyword evidence="2" id="KW-0808">Transferase</keyword>
<dbReference type="PANTHER" id="PTHR43712:SF5">
    <property type="entry name" value="O-METHYLTRANSFERASE ASQN-RELATED"/>
    <property type="match status" value="1"/>
</dbReference>
<dbReference type="GeneID" id="41957221"/>
<evidence type="ECO:0000256" key="1">
    <source>
        <dbReference type="ARBA" id="ARBA00022603"/>
    </source>
</evidence>
<feature type="region of interest" description="Disordered" evidence="4">
    <location>
        <begin position="1"/>
        <end position="22"/>
    </location>
</feature>
<dbReference type="InterPro" id="IPR029063">
    <property type="entry name" value="SAM-dependent_MTases_sf"/>
</dbReference>
<keyword evidence="7" id="KW-1185">Reference proteome</keyword>
<feature type="domain" description="O-methyltransferase dimerisation" evidence="6">
    <location>
        <begin position="101"/>
        <end position="174"/>
    </location>
</feature>
<name>A0A6P8BGD3_PYRGI</name>
<dbReference type="InterPro" id="IPR036390">
    <property type="entry name" value="WH_DNA-bd_sf"/>
</dbReference>
<dbReference type="Gene3D" id="1.10.10.10">
    <property type="entry name" value="Winged helix-like DNA-binding domain superfamily/Winged helix DNA-binding domain"/>
    <property type="match status" value="1"/>
</dbReference>